<dbReference type="InterPro" id="IPR036832">
    <property type="entry name" value="PPK_N_dom_sf"/>
</dbReference>
<evidence type="ECO:0000259" key="9">
    <source>
        <dbReference type="PROSITE" id="PS50035"/>
    </source>
</evidence>
<evidence type="ECO:0000256" key="5">
    <source>
        <dbReference type="ARBA" id="ARBA00022840"/>
    </source>
</evidence>
<dbReference type="STRING" id="1349421.OI18_13995"/>
<dbReference type="Pfam" id="PF02503">
    <property type="entry name" value="PP_kinase"/>
    <property type="match status" value="1"/>
</dbReference>
<dbReference type="OrthoDB" id="9761456at2"/>
<feature type="binding site" evidence="7">
    <location>
        <position position="397"/>
    </location>
    <ligand>
        <name>Mg(2+)</name>
        <dbReference type="ChEBI" id="CHEBI:18420"/>
    </ligand>
</feature>
<dbReference type="GO" id="GO:0046872">
    <property type="term" value="F:metal ion binding"/>
    <property type="evidence" value="ECO:0007669"/>
    <property type="project" value="UniProtKB-KW"/>
</dbReference>
<accession>A0A0C1IUE7</accession>
<dbReference type="PANTHER" id="PTHR30218">
    <property type="entry name" value="POLYPHOSPHATE KINASE"/>
    <property type="match status" value="1"/>
</dbReference>
<dbReference type="Gene3D" id="3.30.1840.10">
    <property type="entry name" value="Polyphosphate kinase middle domain"/>
    <property type="match status" value="1"/>
</dbReference>
<dbReference type="Pfam" id="PF13090">
    <property type="entry name" value="PP_kinase_C"/>
    <property type="match status" value="1"/>
</dbReference>
<evidence type="ECO:0000256" key="3">
    <source>
        <dbReference type="ARBA" id="ARBA00022741"/>
    </source>
</evidence>
<dbReference type="PANTHER" id="PTHR30218:SF0">
    <property type="entry name" value="POLYPHOSPHATE KINASE"/>
    <property type="match status" value="1"/>
</dbReference>
<dbReference type="InterPro" id="IPR041108">
    <property type="entry name" value="PP_kinase_C_1"/>
</dbReference>
<feature type="binding site" evidence="7">
    <location>
        <position position="460"/>
    </location>
    <ligand>
        <name>ATP</name>
        <dbReference type="ChEBI" id="CHEBI:30616"/>
    </ligand>
</feature>
<dbReference type="SUPFAM" id="SSF143724">
    <property type="entry name" value="PHP14-like"/>
    <property type="match status" value="1"/>
</dbReference>
<feature type="active site" description="Phosphohistidine intermediate" evidence="7">
    <location>
        <position position="427"/>
    </location>
</feature>
<comment type="similarity">
    <text evidence="7 8">Belongs to the polyphosphate kinase 1 (PPK1) family.</text>
</comment>
<evidence type="ECO:0000256" key="6">
    <source>
        <dbReference type="ARBA" id="ARBA00022842"/>
    </source>
</evidence>
<dbReference type="Proteomes" id="UP000031408">
    <property type="component" value="Unassembled WGS sequence"/>
</dbReference>
<dbReference type="EMBL" id="JSVC01000015">
    <property type="protein sequence ID" value="KIC94104.1"/>
    <property type="molecule type" value="Genomic_DNA"/>
</dbReference>
<reference evidence="10 11" key="1">
    <citation type="submission" date="2014-11" db="EMBL/GenBank/DDBJ databases">
        <title>Genome sequence of Flavihumibacter solisilvae 3-3.</title>
        <authorList>
            <person name="Zhou G."/>
            <person name="Li M."/>
            <person name="Wang G."/>
        </authorList>
    </citation>
    <scope>NUCLEOTIDE SEQUENCE [LARGE SCALE GENOMIC DNA]</scope>
    <source>
        <strain evidence="10 11">3-3</strain>
    </source>
</reference>
<evidence type="ECO:0000256" key="8">
    <source>
        <dbReference type="RuleBase" id="RU003800"/>
    </source>
</evidence>
<evidence type="ECO:0000256" key="7">
    <source>
        <dbReference type="HAMAP-Rule" id="MF_00347"/>
    </source>
</evidence>
<dbReference type="NCBIfam" id="NF003917">
    <property type="entry name" value="PRK05443.1-1"/>
    <property type="match status" value="1"/>
</dbReference>
<dbReference type="InterPro" id="IPR025200">
    <property type="entry name" value="PPK_C_dom2"/>
</dbReference>
<evidence type="ECO:0000313" key="10">
    <source>
        <dbReference type="EMBL" id="KIC94104.1"/>
    </source>
</evidence>
<gene>
    <name evidence="7" type="primary">ppk</name>
    <name evidence="10" type="ORF">OI18_13995</name>
</gene>
<organism evidence="10 11">
    <name type="scientific">Flavihumibacter solisilvae</name>
    <dbReference type="NCBI Taxonomy" id="1349421"/>
    <lineage>
        <taxon>Bacteria</taxon>
        <taxon>Pseudomonadati</taxon>
        <taxon>Bacteroidota</taxon>
        <taxon>Chitinophagia</taxon>
        <taxon>Chitinophagales</taxon>
        <taxon>Chitinophagaceae</taxon>
        <taxon>Flavihumibacter</taxon>
    </lineage>
</organism>
<dbReference type="PROSITE" id="PS50035">
    <property type="entry name" value="PLD"/>
    <property type="match status" value="1"/>
</dbReference>
<keyword evidence="2 7" id="KW-0808">Transferase</keyword>
<dbReference type="InterPro" id="IPR025198">
    <property type="entry name" value="PPK_N_dom"/>
</dbReference>
<proteinExistence type="inferred from homology"/>
<feature type="binding site" evidence="7">
    <location>
        <position position="588"/>
    </location>
    <ligand>
        <name>ATP</name>
        <dbReference type="ChEBI" id="CHEBI:30616"/>
    </ligand>
</feature>
<dbReference type="SUPFAM" id="SSF140356">
    <property type="entry name" value="PPK N-terminal domain-like"/>
    <property type="match status" value="1"/>
</dbReference>
<dbReference type="InterPro" id="IPR001736">
    <property type="entry name" value="PLipase_D/transphosphatidylase"/>
</dbReference>
<comment type="caution">
    <text evidence="10">The sequence shown here is derived from an EMBL/GenBank/DDBJ whole genome shotgun (WGS) entry which is preliminary data.</text>
</comment>
<feature type="domain" description="PLD phosphodiesterase" evidence="9">
    <location>
        <begin position="583"/>
        <end position="613"/>
    </location>
</feature>
<dbReference type="HAMAP" id="MF_00347">
    <property type="entry name" value="Polyphosphate_kinase"/>
    <property type="match status" value="1"/>
</dbReference>
<dbReference type="NCBIfam" id="TIGR03705">
    <property type="entry name" value="poly_P_kin"/>
    <property type="match status" value="1"/>
</dbReference>
<keyword evidence="6 7" id="KW-0460">Magnesium</keyword>
<sequence>MYTFNDRDLSWLSFNERVLMEAGDRKVPLLERIKFLSIYSSNLDEFYRVRIPALMALARIKMPDKKKSTAGSNAEPEALPAQVSMTVSNQLDNYGHILREGILPELKTYGIHLVYNEPLPEVIHKATKEYFFNQVLGTLTPVDLQAAKDFFPENNHLYALLVLQQGVNQKQLLINIPVNQVPRFFSVNPNGIQYIIFLEDLIRAHIGYLYSRWTITGFYNLKVTRDAELSLEDEYTEDLVEKMEKQIARRDFGLATRLLYDGRLPDELLKLLVAAFRLENANLVSGGPYHNLKDFASLPVHQPGLSYGKWQPHKVRGFTGESTLLEYIAGNDLMIHPPYHSFDLVLRFFNEAAMDPDVTEIYTTLYRVAEQSKIVNALISAARNGKKVTVLVELKARFDEANNIRWAKMMKAAGVKLHYSPTSLKVHAKTALVKKQKEGKTNYSGLFSTGNLNESTARFYTDHVLFTSHKEMLQELEQLFIKFGSRKDDGTKEPEFRYLLVAKYNLKKKFLQLIDREIRHAREGKPASIRIKLNNLEERDLISKLYDASLAGVKIELLVRGICCLKPGVPNMSSNISVKRIVSRFLEHGRIFIFHNDGKDDVYLGSADWMNRNIYRRIEVCFPVHDAAIRQEVIDLVKLQLGEESPQNAVYQYLR</sequence>
<dbReference type="PIRSF" id="PIRSF015589">
    <property type="entry name" value="PP_kinase"/>
    <property type="match status" value="1"/>
</dbReference>
<dbReference type="AlphaFoldDB" id="A0A0C1IUE7"/>
<comment type="catalytic activity">
    <reaction evidence="7 8">
        <text>[phosphate](n) + ATP = [phosphate](n+1) + ADP</text>
        <dbReference type="Rhea" id="RHEA:19573"/>
        <dbReference type="Rhea" id="RHEA-COMP:9859"/>
        <dbReference type="Rhea" id="RHEA-COMP:14280"/>
        <dbReference type="ChEBI" id="CHEBI:16838"/>
        <dbReference type="ChEBI" id="CHEBI:30616"/>
        <dbReference type="ChEBI" id="CHEBI:456216"/>
        <dbReference type="EC" id="2.7.4.1"/>
    </reaction>
</comment>
<evidence type="ECO:0000256" key="4">
    <source>
        <dbReference type="ARBA" id="ARBA00022777"/>
    </source>
</evidence>
<dbReference type="InterPro" id="IPR024953">
    <property type="entry name" value="PP_kinase_middle"/>
</dbReference>
<dbReference type="GO" id="GO:0006799">
    <property type="term" value="P:polyphosphate biosynthetic process"/>
    <property type="evidence" value="ECO:0007669"/>
    <property type="project" value="UniProtKB-UniRule"/>
</dbReference>
<evidence type="ECO:0000313" key="11">
    <source>
        <dbReference type="Proteomes" id="UP000031408"/>
    </source>
</evidence>
<dbReference type="Gene3D" id="1.20.58.310">
    <property type="entry name" value="Polyphosphate kinase N-terminal domain"/>
    <property type="match status" value="1"/>
</dbReference>
<comment type="PTM">
    <text evidence="7 8">An intermediate of this reaction is the autophosphorylated ppk in which a phosphate is covalently linked to a histidine residue through a N-P bond.</text>
</comment>
<dbReference type="RefSeq" id="WP_039140707.1">
    <property type="nucleotide sequence ID" value="NZ_JSVC01000015.1"/>
</dbReference>
<evidence type="ECO:0000256" key="1">
    <source>
        <dbReference type="ARBA" id="ARBA00022553"/>
    </source>
</evidence>
<protein>
    <recommendedName>
        <fullName evidence="7 8">Polyphosphate kinase</fullName>
        <ecNumber evidence="7 8">2.7.4.1</ecNumber>
    </recommendedName>
    <alternativeName>
        <fullName evidence="7">ATP-polyphosphate phosphotransferase</fullName>
    </alternativeName>
    <alternativeName>
        <fullName evidence="7">Polyphosphoric acid kinase</fullName>
    </alternativeName>
</protein>
<keyword evidence="7" id="KW-0479">Metal-binding</keyword>
<comment type="function">
    <text evidence="7 8">Catalyzes the reversible transfer of the terminal phosphate of ATP to form a long-chain polyphosphate (polyP).</text>
</comment>
<feature type="binding site" evidence="7">
    <location>
        <position position="560"/>
    </location>
    <ligand>
        <name>ATP</name>
        <dbReference type="ChEBI" id="CHEBI:30616"/>
    </ligand>
</feature>
<keyword evidence="3 7" id="KW-0547">Nucleotide-binding</keyword>
<dbReference type="Gene3D" id="3.30.870.10">
    <property type="entry name" value="Endonuclease Chain A"/>
    <property type="match status" value="2"/>
</dbReference>
<dbReference type="InterPro" id="IPR036830">
    <property type="entry name" value="PP_kinase_middle_dom_sf"/>
</dbReference>
<dbReference type="Pfam" id="PF17941">
    <property type="entry name" value="PP_kinase_C_1"/>
    <property type="match status" value="1"/>
</dbReference>
<keyword evidence="4 7" id="KW-0418">Kinase</keyword>
<dbReference type="SUPFAM" id="SSF56024">
    <property type="entry name" value="Phospholipase D/nuclease"/>
    <property type="match status" value="2"/>
</dbReference>
<comment type="cofactor">
    <cofactor evidence="7">
        <name>Mg(2+)</name>
        <dbReference type="ChEBI" id="CHEBI:18420"/>
    </cofactor>
</comment>
<dbReference type="GO" id="GO:0008976">
    <property type="term" value="F:polyphosphate kinase activity"/>
    <property type="evidence" value="ECO:0007669"/>
    <property type="project" value="UniProtKB-UniRule"/>
</dbReference>
<keyword evidence="5 7" id="KW-0067">ATP-binding</keyword>
<dbReference type="GO" id="GO:0005524">
    <property type="term" value="F:ATP binding"/>
    <property type="evidence" value="ECO:0007669"/>
    <property type="project" value="UniProtKB-KW"/>
</dbReference>
<feature type="binding site" evidence="7">
    <location>
        <position position="42"/>
    </location>
    <ligand>
        <name>ATP</name>
        <dbReference type="ChEBI" id="CHEBI:30616"/>
    </ligand>
</feature>
<feature type="binding site" evidence="7">
    <location>
        <position position="367"/>
    </location>
    <ligand>
        <name>Mg(2+)</name>
        <dbReference type="ChEBI" id="CHEBI:18420"/>
    </ligand>
</feature>
<dbReference type="GO" id="GO:0009358">
    <property type="term" value="C:polyphosphate kinase complex"/>
    <property type="evidence" value="ECO:0007669"/>
    <property type="project" value="InterPro"/>
</dbReference>
<dbReference type="Pfam" id="PF13089">
    <property type="entry name" value="PP_kinase_N"/>
    <property type="match status" value="1"/>
</dbReference>
<dbReference type="EC" id="2.7.4.1" evidence="7 8"/>
<dbReference type="InterPro" id="IPR003414">
    <property type="entry name" value="PP_kinase"/>
</dbReference>
<keyword evidence="1 7" id="KW-0597">Phosphoprotein</keyword>
<evidence type="ECO:0000256" key="2">
    <source>
        <dbReference type="ARBA" id="ARBA00022679"/>
    </source>
</evidence>
<keyword evidence="11" id="KW-1185">Reference proteome</keyword>
<name>A0A0C1IUE7_9BACT</name>